<dbReference type="Proteomes" id="UP001498398">
    <property type="component" value="Unassembled WGS sequence"/>
</dbReference>
<reference evidence="2 3" key="1">
    <citation type="submission" date="2024-01" db="EMBL/GenBank/DDBJ databases">
        <title>A draft genome for the cacao thread blight pathogen Marasmiellus scandens.</title>
        <authorList>
            <person name="Baruah I.K."/>
            <person name="Leung J."/>
            <person name="Bukari Y."/>
            <person name="Amoako-Attah I."/>
            <person name="Meinhardt L.W."/>
            <person name="Bailey B.A."/>
            <person name="Cohen S.P."/>
        </authorList>
    </citation>
    <scope>NUCLEOTIDE SEQUENCE [LARGE SCALE GENOMIC DNA]</scope>
    <source>
        <strain evidence="2 3">GH-19</strain>
    </source>
</reference>
<protein>
    <recommendedName>
        <fullName evidence="1">Heterokaryon incompatibility domain-containing protein</fullName>
    </recommendedName>
</protein>
<keyword evidence="3" id="KW-1185">Reference proteome</keyword>
<dbReference type="InterPro" id="IPR010730">
    <property type="entry name" value="HET"/>
</dbReference>
<evidence type="ECO:0000313" key="3">
    <source>
        <dbReference type="Proteomes" id="UP001498398"/>
    </source>
</evidence>
<feature type="domain" description="Heterokaryon incompatibility" evidence="1">
    <location>
        <begin position="121"/>
        <end position="173"/>
    </location>
</feature>
<name>A0ABR1JGX6_9AGAR</name>
<gene>
    <name evidence="2" type="ORF">VKT23_008616</name>
</gene>
<evidence type="ECO:0000313" key="2">
    <source>
        <dbReference type="EMBL" id="KAK7461438.1"/>
    </source>
</evidence>
<dbReference type="InterPro" id="IPR052895">
    <property type="entry name" value="HetReg/Transcr_Mod"/>
</dbReference>
<evidence type="ECO:0000259" key="1">
    <source>
        <dbReference type="Pfam" id="PF06985"/>
    </source>
</evidence>
<organism evidence="2 3">
    <name type="scientific">Marasmiellus scandens</name>
    <dbReference type="NCBI Taxonomy" id="2682957"/>
    <lineage>
        <taxon>Eukaryota</taxon>
        <taxon>Fungi</taxon>
        <taxon>Dikarya</taxon>
        <taxon>Basidiomycota</taxon>
        <taxon>Agaricomycotina</taxon>
        <taxon>Agaricomycetes</taxon>
        <taxon>Agaricomycetidae</taxon>
        <taxon>Agaricales</taxon>
        <taxon>Marasmiineae</taxon>
        <taxon>Omphalotaceae</taxon>
        <taxon>Marasmiellus</taxon>
    </lineage>
</organism>
<dbReference type="PANTHER" id="PTHR24148:SF64">
    <property type="entry name" value="HETEROKARYON INCOMPATIBILITY DOMAIN-CONTAINING PROTEIN"/>
    <property type="match status" value="1"/>
</dbReference>
<dbReference type="PANTHER" id="PTHR24148">
    <property type="entry name" value="ANKYRIN REPEAT DOMAIN-CONTAINING PROTEIN 39 HOMOLOG-RELATED"/>
    <property type="match status" value="1"/>
</dbReference>
<comment type="caution">
    <text evidence="2">The sequence shown here is derived from an EMBL/GenBank/DDBJ whole genome shotgun (WGS) entry which is preliminary data.</text>
</comment>
<dbReference type="Pfam" id="PF06985">
    <property type="entry name" value="HET"/>
    <property type="match status" value="1"/>
</dbReference>
<dbReference type="EMBL" id="JBANRG010000013">
    <property type="protein sequence ID" value="KAK7461438.1"/>
    <property type="molecule type" value="Genomic_DNA"/>
</dbReference>
<accession>A0ABR1JGX6</accession>
<proteinExistence type="predicted"/>
<sequence length="449" mass="50917">MSLAVSQQPKIFKLVFSKAVAELHNTTLDLTPCFTEKRYRFIDIHSFLHRHKLDIYESSTLSVGFPAHAIISYVWHGLTAECYQLEKDRFFRVFCGVHGDGSLREDGGPINLKVLEYVCLYASSPSGIRCQYLWLDRLCIMQTSKQDKAWQIGKMYDIYASCEQCIVLLGGLQRLASYHEETGSGWMDRAWTYQEAIANWQQTVLLSTDPYPVEKPSTDPVKAEQYHDAHWIIKNECYWEQLDAVFVGHDAESMPSLFLGNNPGACEMLSRVMEAITLNYLAVEGYASRDIMVDQASINQLVLMGVAMRTSSRPVDMVFSILGLLGVQDAFRDRITDFGKNERFRATLSLVEAMLYEVDGNMMADVPLWYSLVSVNEENQQPDGNALVHNLPTLNDLTQMLDQNQTELQLPNLTLKREMLLEWGYTFDPGREDLAIKAGGIASNIPVNC</sequence>